<feature type="compositionally biased region" description="Polar residues" evidence="1">
    <location>
        <begin position="39"/>
        <end position="51"/>
    </location>
</feature>
<sequence>MSRSTLRVLPLVAGLVLALGACGAEDDSNAVDEPPAAETSASVEATPSQAPSEPAGEETEDPYEGAVVVDMTFENGSASPLGERVMAEVGQQIVFRVTADEPGELHAHTTEELTLEYGVGETELTMVVEQPGVVEVESHDLDAILVQLQVS</sequence>
<evidence type="ECO:0000256" key="1">
    <source>
        <dbReference type="SAM" id="MobiDB-lite"/>
    </source>
</evidence>
<organism evidence="2">
    <name type="scientific">freshwater metagenome</name>
    <dbReference type="NCBI Taxonomy" id="449393"/>
    <lineage>
        <taxon>unclassified sequences</taxon>
        <taxon>metagenomes</taxon>
        <taxon>ecological metagenomes</taxon>
    </lineage>
</organism>
<proteinExistence type="predicted"/>
<dbReference type="EMBL" id="CAEZYQ010000012">
    <property type="protein sequence ID" value="CAB4746290.1"/>
    <property type="molecule type" value="Genomic_DNA"/>
</dbReference>
<dbReference type="PROSITE" id="PS51257">
    <property type="entry name" value="PROKAR_LIPOPROTEIN"/>
    <property type="match status" value="1"/>
</dbReference>
<feature type="region of interest" description="Disordered" evidence="1">
    <location>
        <begin position="25"/>
        <end position="62"/>
    </location>
</feature>
<accession>A0A6J6TGH5</accession>
<name>A0A6J6TGH5_9ZZZZ</name>
<dbReference type="AlphaFoldDB" id="A0A6J6TGH5"/>
<gene>
    <name evidence="2" type="ORF">UFOPK2761_01679</name>
</gene>
<reference evidence="2" key="1">
    <citation type="submission" date="2020-05" db="EMBL/GenBank/DDBJ databases">
        <authorList>
            <person name="Chiriac C."/>
            <person name="Salcher M."/>
            <person name="Ghai R."/>
            <person name="Kavagutti S V."/>
        </authorList>
    </citation>
    <scope>NUCLEOTIDE SEQUENCE</scope>
</reference>
<evidence type="ECO:0000313" key="2">
    <source>
        <dbReference type="EMBL" id="CAB4746290.1"/>
    </source>
</evidence>
<protein>
    <submittedName>
        <fullName evidence="2">Unannotated protein</fullName>
    </submittedName>
</protein>